<dbReference type="InterPro" id="IPR029044">
    <property type="entry name" value="Nucleotide-diphossugar_trans"/>
</dbReference>
<proteinExistence type="predicted"/>
<dbReference type="Gene3D" id="3.90.550.10">
    <property type="entry name" value="Spore Coat Polysaccharide Biosynthesis Protein SpsA, Chain A"/>
    <property type="match status" value="1"/>
</dbReference>
<dbReference type="Pfam" id="PF01501">
    <property type="entry name" value="Glyco_transf_8"/>
    <property type="match status" value="1"/>
</dbReference>
<dbReference type="InterPro" id="IPR050587">
    <property type="entry name" value="GNT1/Glycosyltrans_8"/>
</dbReference>
<dbReference type="EMBL" id="KI894029">
    <property type="protein sequence ID" value="OBR86986.1"/>
    <property type="molecule type" value="Genomic_DNA"/>
</dbReference>
<evidence type="ECO:0000313" key="5">
    <source>
        <dbReference type="Proteomes" id="UP000078595"/>
    </source>
</evidence>
<evidence type="ECO:0000313" key="3">
    <source>
        <dbReference type="EMBL" id="OBR86986.1"/>
    </source>
</evidence>
<dbReference type="OrthoDB" id="2014201at2759"/>
<feature type="region of interest" description="Disordered" evidence="1">
    <location>
        <begin position="1"/>
        <end position="65"/>
    </location>
</feature>
<evidence type="ECO:0000256" key="2">
    <source>
        <dbReference type="SAM" id="Phobius"/>
    </source>
</evidence>
<sequence length="402" mass="45481">MSPVSRFHTHSFPSSSSSSSSFDHYDEKPKSNTKSKSKGIAKDKGKGKLPAPATAGSSRSSKANKRRLKRMTGILPLLGLFLLVSWVGYPSITSPAKLSASSIHPAVQSFLEQHPIDAQYAVDGVQMPVTKADSEKEEAYVTFLSSIADPNYLLSTRFLIYQLLHDPSTSDSSQSRDVVVLTTPEIQQDTIDLLELDGAMVKQVELLDGFDLPEKVNDHWKDQYTKLNIFNMTEYTQILYMDNDVFLLKSLEDIWTSPSPLDESRPLGGVGETSKALLKNSDLRLEPPMSVRTEDKDYVNAGFMLIRPSTELFEELRRVKGYDTFYMEQALINHYSGWEGDHPWTPLNPKLVSHFPKAANLAEGYYSLHAKMWKDPVDQIVTDMWREGIQKMEDYWRSRDRA</sequence>
<reference evidence="3" key="1">
    <citation type="submission" date="2013-07" db="EMBL/GenBank/DDBJ databases">
        <title>The Genome Sequence of Cryptococcus dejecticola CBS10117.</title>
        <authorList>
            <consortium name="The Broad Institute Genome Sequencing Platform"/>
            <person name="Cuomo C."/>
            <person name="Litvintseva A."/>
            <person name="Chen Y."/>
            <person name="Heitman J."/>
            <person name="Sun S."/>
            <person name="Springer D."/>
            <person name="Dromer F."/>
            <person name="Young S.K."/>
            <person name="Zeng Q."/>
            <person name="Gargeya S."/>
            <person name="Fitzgerald M."/>
            <person name="Abouelleil A."/>
            <person name="Alvarado L."/>
            <person name="Berlin A.M."/>
            <person name="Chapman S.B."/>
            <person name="Dewar J."/>
            <person name="Goldberg J."/>
            <person name="Griggs A."/>
            <person name="Gujja S."/>
            <person name="Hansen M."/>
            <person name="Howarth C."/>
            <person name="Imamovic A."/>
            <person name="Larimer J."/>
            <person name="McCowan C."/>
            <person name="Murphy C."/>
            <person name="Pearson M."/>
            <person name="Priest M."/>
            <person name="Roberts A."/>
            <person name="Saif S."/>
            <person name="Shea T."/>
            <person name="Sykes S."/>
            <person name="Wortman J."/>
            <person name="Nusbaum C."/>
            <person name="Birren B."/>
        </authorList>
    </citation>
    <scope>NUCLEOTIDE SEQUENCE [LARGE SCALE GENOMIC DNA]</scope>
    <source>
        <strain evidence="3">CBS 10117</strain>
    </source>
</reference>
<keyword evidence="5" id="KW-1185">Reference proteome</keyword>
<protein>
    <recommendedName>
        <fullName evidence="6">Glycosyl transferase family 8 protein</fullName>
    </recommendedName>
</protein>
<gene>
    <name evidence="3" type="ORF">I303_03008</name>
    <name evidence="4" type="ORF">I303_102988</name>
</gene>
<dbReference type="PANTHER" id="PTHR11183">
    <property type="entry name" value="GLYCOGENIN SUBFAMILY MEMBER"/>
    <property type="match status" value="1"/>
</dbReference>
<keyword evidence="2" id="KW-0812">Transmembrane</keyword>
<accession>A0A1A6AAA2</accession>
<dbReference type="STRING" id="1296121.A0A1A6AAA2"/>
<dbReference type="SUPFAM" id="SSF53448">
    <property type="entry name" value="Nucleotide-diphospho-sugar transferases"/>
    <property type="match status" value="1"/>
</dbReference>
<feature type="transmembrane region" description="Helical" evidence="2">
    <location>
        <begin position="71"/>
        <end position="89"/>
    </location>
</feature>
<dbReference type="AlphaFoldDB" id="A0A1A6AAA2"/>
<evidence type="ECO:0000313" key="4">
    <source>
        <dbReference type="EMBL" id="WWC60416.1"/>
    </source>
</evidence>
<dbReference type="Proteomes" id="UP000078595">
    <property type="component" value="Chromosome 3"/>
</dbReference>
<keyword evidence="2" id="KW-1133">Transmembrane helix</keyword>
<dbReference type="KEGG" id="kdj:28966707"/>
<evidence type="ECO:0008006" key="6">
    <source>
        <dbReference type="Google" id="ProtNLM"/>
    </source>
</evidence>
<name>A0A1A6AAA2_9TREE</name>
<dbReference type="EMBL" id="CP144532">
    <property type="protein sequence ID" value="WWC60416.1"/>
    <property type="molecule type" value="Genomic_DNA"/>
</dbReference>
<organism evidence="3">
    <name type="scientific">Kwoniella dejecticola CBS 10117</name>
    <dbReference type="NCBI Taxonomy" id="1296121"/>
    <lineage>
        <taxon>Eukaryota</taxon>
        <taxon>Fungi</taxon>
        <taxon>Dikarya</taxon>
        <taxon>Basidiomycota</taxon>
        <taxon>Agaricomycotina</taxon>
        <taxon>Tremellomycetes</taxon>
        <taxon>Tremellales</taxon>
        <taxon>Cryptococcaceae</taxon>
        <taxon>Kwoniella</taxon>
    </lineage>
</organism>
<keyword evidence="2" id="KW-0472">Membrane</keyword>
<reference evidence="4" key="2">
    <citation type="submission" date="2013-07" db="EMBL/GenBank/DDBJ databases">
        <authorList>
            <consortium name="The Broad Institute Genome Sequencing Platform"/>
            <person name="Cuomo C."/>
            <person name="Litvintseva A."/>
            <person name="Chen Y."/>
            <person name="Heitman J."/>
            <person name="Sun S."/>
            <person name="Springer D."/>
            <person name="Dromer F."/>
            <person name="Young S.K."/>
            <person name="Zeng Q."/>
            <person name="Gargeya S."/>
            <person name="Fitzgerald M."/>
            <person name="Abouelleil A."/>
            <person name="Alvarado L."/>
            <person name="Berlin A.M."/>
            <person name="Chapman S.B."/>
            <person name="Dewar J."/>
            <person name="Goldberg J."/>
            <person name="Griggs A."/>
            <person name="Gujja S."/>
            <person name="Hansen M."/>
            <person name="Howarth C."/>
            <person name="Imamovic A."/>
            <person name="Larimer J."/>
            <person name="McCowan C."/>
            <person name="Murphy C."/>
            <person name="Pearson M."/>
            <person name="Priest M."/>
            <person name="Roberts A."/>
            <person name="Saif S."/>
            <person name="Shea T."/>
            <person name="Sykes S."/>
            <person name="Wortman J."/>
            <person name="Nusbaum C."/>
            <person name="Birren B."/>
        </authorList>
    </citation>
    <scope>NUCLEOTIDE SEQUENCE</scope>
    <source>
        <strain evidence="4">CBS 10117</strain>
    </source>
</reference>
<dbReference type="VEuPathDB" id="FungiDB:I303_03008"/>
<dbReference type="GeneID" id="28966707"/>
<evidence type="ECO:0000256" key="1">
    <source>
        <dbReference type="SAM" id="MobiDB-lite"/>
    </source>
</evidence>
<dbReference type="GO" id="GO:0016757">
    <property type="term" value="F:glycosyltransferase activity"/>
    <property type="evidence" value="ECO:0007669"/>
    <property type="project" value="InterPro"/>
</dbReference>
<dbReference type="RefSeq" id="XP_018264828.1">
    <property type="nucleotide sequence ID" value="XM_018406334.1"/>
</dbReference>
<dbReference type="InterPro" id="IPR002495">
    <property type="entry name" value="Glyco_trans_8"/>
</dbReference>
<reference evidence="4" key="3">
    <citation type="submission" date="2024-02" db="EMBL/GenBank/DDBJ databases">
        <title>Comparative genomics of Cryptococcus and Kwoniella reveals pathogenesis evolution and contrasting modes of karyotype evolution via chromosome fusion or intercentromeric recombination.</title>
        <authorList>
            <person name="Coelho M.A."/>
            <person name="David-Palma M."/>
            <person name="Shea T."/>
            <person name="Bowers K."/>
            <person name="McGinley-Smith S."/>
            <person name="Mohammad A.W."/>
            <person name="Gnirke A."/>
            <person name="Yurkov A.M."/>
            <person name="Nowrousian M."/>
            <person name="Sun S."/>
            <person name="Cuomo C.A."/>
            <person name="Heitman J."/>
        </authorList>
    </citation>
    <scope>NUCLEOTIDE SEQUENCE</scope>
    <source>
        <strain evidence="4">CBS 10117</strain>
    </source>
</reference>